<feature type="binding site" evidence="9">
    <location>
        <begin position="111"/>
        <end position="113"/>
    </location>
    <ligand>
        <name>iminosuccinate</name>
        <dbReference type="ChEBI" id="CHEBI:77875"/>
    </ligand>
</feature>
<evidence type="ECO:0000256" key="6">
    <source>
        <dbReference type="ARBA" id="ARBA00022723"/>
    </source>
</evidence>
<keyword evidence="8 9" id="KW-0411">Iron-sulfur</keyword>
<comment type="similarity">
    <text evidence="9">Belongs to the quinolinate synthase family. Type 2 subfamily.</text>
</comment>
<feature type="binding site" evidence="9">
    <location>
        <position position="214"/>
    </location>
    <ligand>
        <name>iminosuccinate</name>
        <dbReference type="ChEBI" id="CHEBI:77875"/>
    </ligand>
</feature>
<gene>
    <name evidence="9 10" type="primary">nadA</name>
    <name evidence="10" type="ORF">H8923_11275</name>
</gene>
<keyword evidence="6 9" id="KW-0479">Metal-binding</keyword>
<dbReference type="InterPro" id="IPR036094">
    <property type="entry name" value="NadA_sf"/>
</dbReference>
<comment type="caution">
    <text evidence="10">The sequence shown here is derived from an EMBL/GenBank/DDBJ whole genome shotgun (WGS) entry which is preliminary data.</text>
</comment>
<feature type="binding site" evidence="9">
    <location>
        <position position="171"/>
    </location>
    <ligand>
        <name>[4Fe-4S] cluster</name>
        <dbReference type="ChEBI" id="CHEBI:49883"/>
    </ligand>
</feature>
<dbReference type="InterPro" id="IPR003473">
    <property type="entry name" value="NadA"/>
</dbReference>
<proteinExistence type="inferred from homology"/>
<feature type="binding site" evidence="9">
    <location>
        <position position="23"/>
    </location>
    <ligand>
        <name>iminosuccinate</name>
        <dbReference type="ChEBI" id="CHEBI:77875"/>
    </ligand>
</feature>
<dbReference type="NCBIfam" id="NF006878">
    <property type="entry name" value="PRK09375.1-2"/>
    <property type="match status" value="1"/>
</dbReference>
<comment type="subcellular location">
    <subcellularLocation>
        <location evidence="9">Cytoplasm</location>
    </subcellularLocation>
</comment>
<sequence length="310" mass="35527">MTINLIENIKRLKYERNAIILAHYYQLPEIQELADYVGDSYYLSEVARDCKEKVIVFCGVKFMGESAKILSPNKRVLMPVVNAGCPMADMVNEEGIVKLKEEYPNALVVCYINSTAEVKSHCDVAVTSSSALNILKNIDENQVLFVPDKNLGGYIEEKLPDKEFILWDGYCKYHNKVNESEILDLKSKYKDAKVLAHPECRREVRNLADFVGSTSGIINYATSSEEKDFIIATEEGILYELIKKNPNKNFYIPGNRICCEDMKKTTLEDVYETLLNMKNEIIIEEDIRQRALNCLLNMHRYTGDENEAYI</sequence>
<feature type="binding site" evidence="9">
    <location>
        <begin position="197"/>
        <end position="199"/>
    </location>
    <ligand>
        <name>iminosuccinate</name>
        <dbReference type="ChEBI" id="CHEBI:77875"/>
    </ligand>
</feature>
<evidence type="ECO:0000256" key="7">
    <source>
        <dbReference type="ARBA" id="ARBA00023004"/>
    </source>
</evidence>
<dbReference type="SUPFAM" id="SSF142754">
    <property type="entry name" value="NadA-like"/>
    <property type="match status" value="1"/>
</dbReference>
<protein>
    <recommendedName>
        <fullName evidence="2 9">Quinolinate synthase</fullName>
        <ecNumber evidence="2 9">2.5.1.72</ecNumber>
    </recommendedName>
</protein>
<comment type="cofactor">
    <cofactor evidence="9">
        <name>[4Fe-4S] cluster</name>
        <dbReference type="ChEBI" id="CHEBI:49883"/>
    </cofactor>
    <text evidence="9">Binds 1 [4Fe-4S] cluster per subunit.</text>
</comment>
<keyword evidence="5 9" id="KW-0808">Transferase</keyword>
<comment type="catalytic activity">
    <reaction evidence="9">
        <text>iminosuccinate + dihydroxyacetone phosphate = quinolinate + phosphate + 2 H2O + H(+)</text>
        <dbReference type="Rhea" id="RHEA:25888"/>
        <dbReference type="ChEBI" id="CHEBI:15377"/>
        <dbReference type="ChEBI" id="CHEBI:15378"/>
        <dbReference type="ChEBI" id="CHEBI:29959"/>
        <dbReference type="ChEBI" id="CHEBI:43474"/>
        <dbReference type="ChEBI" id="CHEBI:57642"/>
        <dbReference type="ChEBI" id="CHEBI:77875"/>
        <dbReference type="EC" id="2.5.1.72"/>
    </reaction>
</comment>
<comment type="pathway">
    <text evidence="1 9">Cofactor biosynthesis; NAD(+) biosynthesis; quinolinate from iminoaspartate: step 1/1.</text>
</comment>
<reference evidence="10 11" key="1">
    <citation type="submission" date="2020-08" db="EMBL/GenBank/DDBJ databases">
        <authorList>
            <person name="Liu C."/>
            <person name="Sun Q."/>
        </authorList>
    </citation>
    <scope>NUCLEOTIDE SEQUENCE [LARGE SCALE GENOMIC DNA]</scope>
    <source>
        <strain evidence="10 11">NSJ-18</strain>
    </source>
</reference>
<dbReference type="PANTHER" id="PTHR30573">
    <property type="entry name" value="QUINOLINATE SYNTHETASE A"/>
    <property type="match status" value="1"/>
</dbReference>
<feature type="binding site" evidence="9">
    <location>
        <position position="40"/>
    </location>
    <ligand>
        <name>iminosuccinate</name>
        <dbReference type="ChEBI" id="CHEBI:77875"/>
    </ligand>
</feature>
<dbReference type="Pfam" id="PF02445">
    <property type="entry name" value="NadA"/>
    <property type="match status" value="1"/>
</dbReference>
<evidence type="ECO:0000256" key="8">
    <source>
        <dbReference type="ARBA" id="ARBA00023014"/>
    </source>
</evidence>
<dbReference type="RefSeq" id="WP_153925050.1">
    <property type="nucleotide sequence ID" value="NZ_JACRWE010000004.1"/>
</dbReference>
<keyword evidence="4 9" id="KW-0662">Pyridine nucleotide biosynthesis</keyword>
<keyword evidence="3 9" id="KW-0004">4Fe-4S</keyword>
<name>A0ABR7JR05_9FIRM</name>
<comment type="function">
    <text evidence="9">Catalyzes the condensation of iminoaspartate with dihydroxyacetone phosphate to form quinolinate.</text>
</comment>
<dbReference type="Gene3D" id="3.40.50.10800">
    <property type="entry name" value="NadA-like"/>
    <property type="match status" value="3"/>
</dbReference>
<feature type="binding site" evidence="9">
    <location>
        <position position="85"/>
    </location>
    <ligand>
        <name>[4Fe-4S] cluster</name>
        <dbReference type="ChEBI" id="CHEBI:49883"/>
    </ligand>
</feature>
<keyword evidence="7 9" id="KW-0408">Iron</keyword>
<dbReference type="HAMAP" id="MF_00568">
    <property type="entry name" value="NadA_type2"/>
    <property type="match status" value="1"/>
</dbReference>
<organism evidence="10 11">
    <name type="scientific">Romboutsia faecis</name>
    <dbReference type="NCBI Taxonomy" id="2764597"/>
    <lineage>
        <taxon>Bacteria</taxon>
        <taxon>Bacillati</taxon>
        <taxon>Bacillota</taxon>
        <taxon>Clostridia</taxon>
        <taxon>Peptostreptococcales</taxon>
        <taxon>Peptostreptococcaceae</taxon>
        <taxon>Romboutsia</taxon>
    </lineage>
</organism>
<feature type="binding site" evidence="9">
    <location>
        <position position="128"/>
    </location>
    <ligand>
        <name>iminosuccinate</name>
        <dbReference type="ChEBI" id="CHEBI:77875"/>
    </ligand>
</feature>
<evidence type="ECO:0000256" key="4">
    <source>
        <dbReference type="ARBA" id="ARBA00022642"/>
    </source>
</evidence>
<feature type="binding site" evidence="9">
    <location>
        <position position="259"/>
    </location>
    <ligand>
        <name>[4Fe-4S] cluster</name>
        <dbReference type="ChEBI" id="CHEBI:49883"/>
    </ligand>
</feature>
<dbReference type="Proteomes" id="UP000609849">
    <property type="component" value="Unassembled WGS sequence"/>
</dbReference>
<dbReference type="EMBL" id="JACRWE010000004">
    <property type="protein sequence ID" value="MBC5997347.1"/>
    <property type="molecule type" value="Genomic_DNA"/>
</dbReference>
<dbReference type="PANTHER" id="PTHR30573:SF0">
    <property type="entry name" value="QUINOLINATE SYNTHASE, CHLOROPLASTIC"/>
    <property type="match status" value="1"/>
</dbReference>
<evidence type="ECO:0000256" key="1">
    <source>
        <dbReference type="ARBA" id="ARBA00005065"/>
    </source>
</evidence>
<dbReference type="EC" id="2.5.1.72" evidence="2 9"/>
<evidence type="ECO:0000256" key="9">
    <source>
        <dbReference type="HAMAP-Rule" id="MF_00568"/>
    </source>
</evidence>
<dbReference type="NCBIfam" id="TIGR00550">
    <property type="entry name" value="nadA"/>
    <property type="match status" value="1"/>
</dbReference>
<dbReference type="InterPro" id="IPR023066">
    <property type="entry name" value="Quinolinate_synth_type2"/>
</dbReference>
<evidence type="ECO:0000313" key="10">
    <source>
        <dbReference type="EMBL" id="MBC5997347.1"/>
    </source>
</evidence>
<evidence type="ECO:0000256" key="5">
    <source>
        <dbReference type="ARBA" id="ARBA00022679"/>
    </source>
</evidence>
<accession>A0ABR7JR05</accession>
<evidence type="ECO:0000313" key="11">
    <source>
        <dbReference type="Proteomes" id="UP000609849"/>
    </source>
</evidence>
<keyword evidence="9" id="KW-0963">Cytoplasm</keyword>
<evidence type="ECO:0000256" key="3">
    <source>
        <dbReference type="ARBA" id="ARBA00022485"/>
    </source>
</evidence>
<evidence type="ECO:0000256" key="2">
    <source>
        <dbReference type="ARBA" id="ARBA00012669"/>
    </source>
</evidence>
<keyword evidence="11" id="KW-1185">Reference proteome</keyword>